<feature type="transmembrane region" description="Helical" evidence="9">
    <location>
        <begin position="283"/>
        <end position="303"/>
    </location>
</feature>
<evidence type="ECO:0000256" key="4">
    <source>
        <dbReference type="ARBA" id="ARBA00022692"/>
    </source>
</evidence>
<dbReference type="GO" id="GO:0005886">
    <property type="term" value="C:plasma membrane"/>
    <property type="evidence" value="ECO:0007669"/>
    <property type="project" value="UniProtKB-SubCell"/>
</dbReference>
<feature type="transmembrane region" description="Helical" evidence="9">
    <location>
        <begin position="494"/>
        <end position="515"/>
    </location>
</feature>
<reference evidence="10 11" key="1">
    <citation type="submission" date="2014-01" db="EMBL/GenBank/DDBJ databases">
        <title>Complete genome sequence of ionizing-radiation resistance bacterium Hymenobacter swuensis DY53.</title>
        <authorList>
            <person name="Jung J.-H."/>
            <person name="Jeong S.-W."/>
            <person name="Joe M.-H."/>
            <person name="Cho y.-j."/>
            <person name="Kim M.-K."/>
            <person name="Lim S.-Y."/>
        </authorList>
    </citation>
    <scope>NUCLEOTIDE SEQUENCE [LARGE SCALE GENOMIC DNA]</scope>
    <source>
        <strain evidence="10 11">DY53</strain>
    </source>
</reference>
<comment type="subcellular location">
    <subcellularLocation>
        <location evidence="9">Cell membrane</location>
        <topology evidence="9">Multi-pass membrane protein</topology>
    </subcellularLocation>
</comment>
<evidence type="ECO:0000256" key="6">
    <source>
        <dbReference type="ARBA" id="ARBA00022989"/>
    </source>
</evidence>
<keyword evidence="4 9" id="KW-0812">Transmembrane</keyword>
<keyword evidence="3 9" id="KW-0633">Potassium transport</keyword>
<dbReference type="Proteomes" id="UP000019423">
    <property type="component" value="Chromosome"/>
</dbReference>
<dbReference type="PATRIC" id="fig|1227739.3.peg.876"/>
<dbReference type="NCBIfam" id="TIGR00680">
    <property type="entry name" value="kdpA"/>
    <property type="match status" value="1"/>
</dbReference>
<proteinExistence type="inferred from homology"/>
<evidence type="ECO:0000313" key="11">
    <source>
        <dbReference type="Proteomes" id="UP000019423"/>
    </source>
</evidence>
<keyword evidence="1 9" id="KW-0813">Transport</keyword>
<gene>
    <name evidence="9" type="primary">kdpA</name>
    <name evidence="10" type="ORF">Hsw_0618</name>
</gene>
<dbReference type="GO" id="GO:0016787">
    <property type="term" value="F:hydrolase activity"/>
    <property type="evidence" value="ECO:0007669"/>
    <property type="project" value="UniProtKB-KW"/>
</dbReference>
<dbReference type="RefSeq" id="WP_044000987.1">
    <property type="nucleotide sequence ID" value="NZ_CP007145.1"/>
</dbReference>
<comment type="subunit">
    <text evidence="9">The system is composed of three essential subunits: KdpA, KdpB and KdpC.</text>
</comment>
<dbReference type="OrthoDB" id="9763796at2"/>
<keyword evidence="10" id="KW-0378">Hydrolase</keyword>
<comment type="function">
    <text evidence="9">Part of the high-affinity ATP-driven potassium transport (or Kdp) system, which catalyzes the hydrolysis of ATP coupled with the electrogenic transport of potassium into the cytoplasm. This subunit binds the extracellular potassium ions and delivers the ions to the membrane domain of KdpB through an intramembrane tunnel.</text>
</comment>
<dbReference type="STRING" id="1227739.Hsw_0618"/>
<dbReference type="PANTHER" id="PTHR30607">
    <property type="entry name" value="POTASSIUM-TRANSPORTING ATPASE A CHAIN"/>
    <property type="match status" value="1"/>
</dbReference>
<feature type="transmembrane region" description="Helical" evidence="9">
    <location>
        <begin position="128"/>
        <end position="154"/>
    </location>
</feature>
<evidence type="ECO:0000256" key="8">
    <source>
        <dbReference type="ARBA" id="ARBA00023136"/>
    </source>
</evidence>
<dbReference type="InterPro" id="IPR004623">
    <property type="entry name" value="KdpA"/>
</dbReference>
<keyword evidence="2 9" id="KW-1003">Cell membrane</keyword>
<feature type="transmembrane region" description="Helical" evidence="9">
    <location>
        <begin position="259"/>
        <end position="276"/>
    </location>
</feature>
<feature type="transmembrane region" description="Helical" evidence="9">
    <location>
        <begin position="66"/>
        <end position="89"/>
    </location>
</feature>
<dbReference type="KEGG" id="hsw:Hsw_0618"/>
<evidence type="ECO:0000256" key="7">
    <source>
        <dbReference type="ARBA" id="ARBA00023065"/>
    </source>
</evidence>
<dbReference type="PIRSF" id="PIRSF001294">
    <property type="entry name" value="K_ATPaseA"/>
    <property type="match status" value="1"/>
</dbReference>
<dbReference type="HOGENOM" id="CLU_018614_3_0_10"/>
<protein>
    <recommendedName>
        <fullName evidence="9">Potassium-transporting ATPase potassium-binding subunit</fullName>
    </recommendedName>
    <alternativeName>
        <fullName evidence="9">ATP phosphohydrolase [potassium-transporting] A chain</fullName>
    </alternativeName>
    <alternativeName>
        <fullName evidence="9">Potassium-binding and translocating subunit A</fullName>
    </alternativeName>
    <alternativeName>
        <fullName evidence="9">Potassium-translocating ATPase A chain</fullName>
    </alternativeName>
</protein>
<evidence type="ECO:0000313" key="10">
    <source>
        <dbReference type="EMBL" id="AHJ96213.1"/>
    </source>
</evidence>
<dbReference type="GO" id="GO:0030955">
    <property type="term" value="F:potassium ion binding"/>
    <property type="evidence" value="ECO:0007669"/>
    <property type="project" value="UniProtKB-UniRule"/>
</dbReference>
<keyword evidence="5 9" id="KW-0630">Potassium</keyword>
<evidence type="ECO:0000256" key="5">
    <source>
        <dbReference type="ARBA" id="ARBA00022958"/>
    </source>
</evidence>
<organism evidence="10 11">
    <name type="scientific">Hymenobacter swuensis DY53</name>
    <dbReference type="NCBI Taxonomy" id="1227739"/>
    <lineage>
        <taxon>Bacteria</taxon>
        <taxon>Pseudomonadati</taxon>
        <taxon>Bacteroidota</taxon>
        <taxon>Cytophagia</taxon>
        <taxon>Cytophagales</taxon>
        <taxon>Hymenobacteraceae</taxon>
        <taxon>Hymenobacter</taxon>
    </lineage>
</organism>
<feature type="transmembrane region" description="Helical" evidence="9">
    <location>
        <begin position="418"/>
        <end position="442"/>
    </location>
</feature>
<dbReference type="PANTHER" id="PTHR30607:SF2">
    <property type="entry name" value="POTASSIUM-TRANSPORTING ATPASE POTASSIUM-BINDING SUBUNIT"/>
    <property type="match status" value="1"/>
</dbReference>
<feature type="transmembrane region" description="Helical" evidence="9">
    <location>
        <begin position="175"/>
        <end position="193"/>
    </location>
</feature>
<feature type="transmembrane region" description="Helical" evidence="9">
    <location>
        <begin position="6"/>
        <end position="27"/>
    </location>
</feature>
<dbReference type="EMBL" id="CP007145">
    <property type="protein sequence ID" value="AHJ96213.1"/>
    <property type="molecule type" value="Genomic_DNA"/>
</dbReference>
<comment type="similarity">
    <text evidence="9">Belongs to the KdpA family.</text>
</comment>
<dbReference type="HAMAP" id="MF_00275">
    <property type="entry name" value="KdpA"/>
    <property type="match status" value="1"/>
</dbReference>
<feature type="transmembrane region" description="Helical" evidence="9">
    <location>
        <begin position="373"/>
        <end position="398"/>
    </location>
</feature>
<keyword evidence="11" id="KW-1185">Reference proteome</keyword>
<evidence type="ECO:0000256" key="9">
    <source>
        <dbReference type="HAMAP-Rule" id="MF_00275"/>
    </source>
</evidence>
<evidence type="ECO:0000256" key="1">
    <source>
        <dbReference type="ARBA" id="ARBA00022448"/>
    </source>
</evidence>
<keyword evidence="7 9" id="KW-0406">Ion transport</keyword>
<dbReference type="AlphaFoldDB" id="W8EUK3"/>
<dbReference type="Pfam" id="PF03814">
    <property type="entry name" value="KdpA"/>
    <property type="match status" value="1"/>
</dbReference>
<feature type="transmembrane region" description="Helical" evidence="9">
    <location>
        <begin position="536"/>
        <end position="560"/>
    </location>
</feature>
<keyword evidence="8 9" id="KW-0472">Membrane</keyword>
<evidence type="ECO:0000256" key="2">
    <source>
        <dbReference type="ARBA" id="ARBA00022475"/>
    </source>
</evidence>
<dbReference type="eggNOG" id="COG2060">
    <property type="taxonomic scope" value="Bacteria"/>
</dbReference>
<dbReference type="GO" id="GO:0008556">
    <property type="term" value="F:P-type potassium transmembrane transporter activity"/>
    <property type="evidence" value="ECO:0007669"/>
    <property type="project" value="InterPro"/>
</dbReference>
<evidence type="ECO:0000256" key="3">
    <source>
        <dbReference type="ARBA" id="ARBA00022538"/>
    </source>
</evidence>
<name>W8EUK3_9BACT</name>
<accession>W8EUK3</accession>
<keyword evidence="6 9" id="KW-1133">Transmembrane helix</keyword>
<sequence>MNNELLSIGGIYLITLVLALPLGAYLARVFRGEKNLLDFMRPVENGIYRLSGIDARREMTWQQHMVALLTINLVWFLLAMLVLCTQGSLPLNPDGNPSMSPDLAFNTAISFLVNCNLQHYSGESGLSYLSQIVVITFLQFVSAATGIAAAVVVFNALQTRTTEKLGNFYDYFVKSLTRLLLPGSLLIALILAFNGTPMTLQGKQELISLQGDSVAVSRGPVAAMVAIKELGTNGGGFYGANSAHPLENPNFITNAVENIALVIIPIAMVFALGFYLKRRKLAYMIFGVMTVGFVALLAPTVYYEMHGNPAISKLGVDQALGAMEGKEIRLGAAASAYWSITNTIISCGSVNSMHDSFMPISGMSQMLGMMTNAFYGGCGVGLLNFFAYLIIAVFIAGLMVGRTPELLGKKIEAREMKIAVIVTLLHPLLILAGTALTAHLYAGNPTEYAGWLANPGYHGFSEILYEFTSASANNGSGFEGLGDNTPWWNISTGVVLLLARFLPIVGPVAIAGLLARKKYVPESAGTLPADTATFGVMVLAVIVIIAALAFFPALALGPLAEHFSLY</sequence>